<keyword evidence="3" id="KW-0233">DNA recombination</keyword>
<dbReference type="Gene3D" id="1.10.443.10">
    <property type="entry name" value="Intergrase catalytic core"/>
    <property type="match status" value="1"/>
</dbReference>
<dbReference type="Proteomes" id="UP000579647">
    <property type="component" value="Unassembled WGS sequence"/>
</dbReference>
<reference evidence="8 9" key="1">
    <citation type="submission" date="2020-08" db="EMBL/GenBank/DDBJ databases">
        <title>Sequencing the genomes of 1000 actinobacteria strains.</title>
        <authorList>
            <person name="Klenk H.-P."/>
        </authorList>
    </citation>
    <scope>NUCLEOTIDE SEQUENCE [LARGE SCALE GENOMIC DNA]</scope>
    <source>
        <strain evidence="8 9">DSM 44598</strain>
    </source>
</reference>
<feature type="domain" description="Tyr recombinase" evidence="6">
    <location>
        <begin position="229"/>
        <end position="434"/>
    </location>
</feature>
<keyword evidence="9" id="KW-1185">Reference proteome</keyword>
<dbReference type="GO" id="GO:0003677">
    <property type="term" value="F:DNA binding"/>
    <property type="evidence" value="ECO:0007669"/>
    <property type="project" value="UniProtKB-UniRule"/>
</dbReference>
<feature type="domain" description="Core-binding (CB)" evidence="7">
    <location>
        <begin position="87"/>
        <end position="202"/>
    </location>
</feature>
<evidence type="ECO:0000256" key="3">
    <source>
        <dbReference type="ARBA" id="ARBA00023172"/>
    </source>
</evidence>
<dbReference type="RefSeq" id="WP_184367399.1">
    <property type="nucleotide sequence ID" value="NZ_BAAAKM010000112.1"/>
</dbReference>
<evidence type="ECO:0000313" key="8">
    <source>
        <dbReference type="EMBL" id="MBB5494238.1"/>
    </source>
</evidence>
<feature type="region of interest" description="Disordered" evidence="5">
    <location>
        <begin position="151"/>
        <end position="177"/>
    </location>
</feature>
<dbReference type="CDD" id="cd01189">
    <property type="entry name" value="INT_ICEBs1_C_like"/>
    <property type="match status" value="1"/>
</dbReference>
<evidence type="ECO:0000259" key="7">
    <source>
        <dbReference type="PROSITE" id="PS51900"/>
    </source>
</evidence>
<dbReference type="InterPro" id="IPR002104">
    <property type="entry name" value="Integrase_catalytic"/>
</dbReference>
<dbReference type="Gene3D" id="1.10.150.130">
    <property type="match status" value="1"/>
</dbReference>
<gene>
    <name evidence="8" type="ORF">HNR07_005375</name>
</gene>
<protein>
    <submittedName>
        <fullName evidence="8">Integrase</fullName>
    </submittedName>
</protein>
<dbReference type="InterPro" id="IPR010998">
    <property type="entry name" value="Integrase_recombinase_N"/>
</dbReference>
<proteinExistence type="inferred from homology"/>
<dbReference type="InterPro" id="IPR044068">
    <property type="entry name" value="CB"/>
</dbReference>
<dbReference type="PANTHER" id="PTHR30349">
    <property type="entry name" value="PHAGE INTEGRASE-RELATED"/>
    <property type="match status" value="1"/>
</dbReference>
<dbReference type="GO" id="GO:0006310">
    <property type="term" value="P:DNA recombination"/>
    <property type="evidence" value="ECO:0007669"/>
    <property type="project" value="UniProtKB-KW"/>
</dbReference>
<dbReference type="GO" id="GO:0015074">
    <property type="term" value="P:DNA integration"/>
    <property type="evidence" value="ECO:0007669"/>
    <property type="project" value="InterPro"/>
</dbReference>
<dbReference type="AlphaFoldDB" id="A0A840WVS0"/>
<dbReference type="Pfam" id="PF00589">
    <property type="entry name" value="Phage_integrase"/>
    <property type="match status" value="1"/>
</dbReference>
<dbReference type="PROSITE" id="PS51900">
    <property type="entry name" value="CB"/>
    <property type="match status" value="1"/>
</dbReference>
<evidence type="ECO:0000313" key="9">
    <source>
        <dbReference type="Proteomes" id="UP000579647"/>
    </source>
</evidence>
<sequence>MATINQRKLAGGATRYWVKWRLGGTRDGAPQSEPFHNHADAHTFRLHVESAGHQWPENWIPRQGWAEGWIPGQGWLKTEEEPEDEPALFADFACEYLDSLSGIDERTRADYHRDLKRHLLPHFAKVNLREPGELTHQHVRQWVNHLQAGVADPRTPINPRTGKGSKKGAKRGQRAGWLRPPLAPKTIQNLHGLLFIILAEATRTEPPLRQSNPAARTRLPRVDDGEGNQEMCFLTNNEARLLIEAMDPDVRDMVEVLLRTGLRYSELTALQVRDITTTSARTVDGNQVHKGFLEVKRAWKRQKDNSFKLGAPKTKTSRRRVPLTPDTIVLLRSRLEGKGPEEFVFTTSTGAWWRHSSFYTRRWAPGVKRARERGLAKKPRIHDLRHTHVARLIDKDVHVFKIQRRLGHSSITTTMDRYGHLMADLDETMIEAIDGAPTAHTPGLGLDEYQKLKLIS</sequence>
<evidence type="ECO:0000256" key="5">
    <source>
        <dbReference type="SAM" id="MobiDB-lite"/>
    </source>
</evidence>
<evidence type="ECO:0000259" key="6">
    <source>
        <dbReference type="PROSITE" id="PS51898"/>
    </source>
</evidence>
<dbReference type="InterPro" id="IPR011010">
    <property type="entry name" value="DNA_brk_join_enz"/>
</dbReference>
<dbReference type="InterPro" id="IPR013762">
    <property type="entry name" value="Integrase-like_cat_sf"/>
</dbReference>
<dbReference type="InterPro" id="IPR050090">
    <property type="entry name" value="Tyrosine_recombinase_XerCD"/>
</dbReference>
<comment type="similarity">
    <text evidence="1">Belongs to the 'phage' integrase family.</text>
</comment>
<dbReference type="SUPFAM" id="SSF56349">
    <property type="entry name" value="DNA breaking-rejoining enzymes"/>
    <property type="match status" value="1"/>
</dbReference>
<organism evidence="8 9">
    <name type="scientific">Nocardiopsis metallicus</name>
    <dbReference type="NCBI Taxonomy" id="179819"/>
    <lineage>
        <taxon>Bacteria</taxon>
        <taxon>Bacillati</taxon>
        <taxon>Actinomycetota</taxon>
        <taxon>Actinomycetes</taxon>
        <taxon>Streptosporangiales</taxon>
        <taxon>Nocardiopsidaceae</taxon>
        <taxon>Nocardiopsis</taxon>
    </lineage>
</organism>
<feature type="compositionally biased region" description="Basic residues" evidence="5">
    <location>
        <begin position="163"/>
        <end position="173"/>
    </location>
</feature>
<name>A0A840WVS0_9ACTN</name>
<evidence type="ECO:0000256" key="4">
    <source>
        <dbReference type="PROSITE-ProRule" id="PRU01248"/>
    </source>
</evidence>
<dbReference type="EMBL" id="JACHDO010000001">
    <property type="protein sequence ID" value="MBB5494238.1"/>
    <property type="molecule type" value="Genomic_DNA"/>
</dbReference>
<accession>A0A840WVS0</accession>
<comment type="caution">
    <text evidence="8">The sequence shown here is derived from an EMBL/GenBank/DDBJ whole genome shotgun (WGS) entry which is preliminary data.</text>
</comment>
<evidence type="ECO:0000256" key="1">
    <source>
        <dbReference type="ARBA" id="ARBA00008857"/>
    </source>
</evidence>
<keyword evidence="2 4" id="KW-0238">DNA-binding</keyword>
<dbReference type="PROSITE" id="PS51898">
    <property type="entry name" value="TYR_RECOMBINASE"/>
    <property type="match status" value="1"/>
</dbReference>
<evidence type="ECO:0000256" key="2">
    <source>
        <dbReference type="ARBA" id="ARBA00023125"/>
    </source>
</evidence>
<dbReference type="PANTHER" id="PTHR30349:SF64">
    <property type="entry name" value="PROPHAGE INTEGRASE INTD-RELATED"/>
    <property type="match status" value="1"/>
</dbReference>